<dbReference type="InterPro" id="IPR027417">
    <property type="entry name" value="P-loop_NTPase"/>
</dbReference>
<feature type="binding site" evidence="3">
    <location>
        <begin position="340"/>
        <end position="347"/>
    </location>
    <ligand>
        <name>ATP</name>
        <dbReference type="ChEBI" id="CHEBI:30616"/>
    </ligand>
</feature>
<reference evidence="6" key="1">
    <citation type="submission" date="2016-06" db="EMBL/GenBank/DDBJ databases">
        <authorList>
            <person name="Varghese N."/>
            <person name="Submissions Spin"/>
        </authorList>
    </citation>
    <scope>NUCLEOTIDE SEQUENCE [LARGE SCALE GENOMIC DNA]</scope>
    <source>
        <strain evidence="6">DSM 44815</strain>
    </source>
</reference>
<dbReference type="Pfam" id="PF01580">
    <property type="entry name" value="FtsK_SpoIIIE"/>
    <property type="match status" value="1"/>
</dbReference>
<dbReference type="PROSITE" id="PS50901">
    <property type="entry name" value="FTSK"/>
    <property type="match status" value="1"/>
</dbReference>
<evidence type="ECO:0000313" key="5">
    <source>
        <dbReference type="EMBL" id="SBT44523.1"/>
    </source>
</evidence>
<keyword evidence="1 3" id="KW-0547">Nucleotide-binding</keyword>
<evidence type="ECO:0000313" key="6">
    <source>
        <dbReference type="Proteomes" id="UP000199385"/>
    </source>
</evidence>
<keyword evidence="2 3" id="KW-0067">ATP-binding</keyword>
<dbReference type="SUPFAM" id="SSF52540">
    <property type="entry name" value="P-loop containing nucleoside triphosphate hydrolases"/>
    <property type="match status" value="1"/>
</dbReference>
<evidence type="ECO:0000256" key="1">
    <source>
        <dbReference type="ARBA" id="ARBA00022741"/>
    </source>
</evidence>
<sequence>MGRLATAYGQAVALHRQALRRWEAVRAALAAAAPVAPGSPELVARLAGLGATLAPAPGTARPTTTPVPVRLGEASTFDGGFPVLVPLAGGTHLAVDADARDPRVGELLRAMVTQLLAAAPAGAVRVAGIDPAAFGAAFLPLRPLLDAGALAPTATTAAEVAALLDEAERHARAAQHAARDDQELLVLVAASAPPPRELARLAALTHAGPAAAVCVLLAGYPAAGPGESPPPLGATTQLRLGERYALVGDPPGQPYSGDGSGLAAPVVLDGDPSHATISALAQRLAAAARRAATVTFSDLLPPARWTESGGAGLRTVLGRSDRAPVTVAFDDATPHWLVGGRTGAGKTVFLLDVLYGLAARYAPSEVQLLLLDFKEGVSFTEFVPTERDPSWLPHARAVGIESDREYGVAVLRELRAELGRRADLLKRHGVTKLADLPPNARPPRVVTVVDEFHVLFAGNDALARQAVDLLEELARKGRSYGLHLVLASQSITGVEALYGRAEAIFGQFPLRVALPGGGAVLDPLNDAARALTVGTAVVNTAGGVAGADTLVRFPDAHAATGDLAALRHELFAARPPGSPPPAVFRGYETPRLADDPTWAALRPGDGPPLALVGRTVDVAGSPAGFRLDATPGRHLGVVGTAPVAAEVLRSAALGLARQHAPGTARFLLAPLATGTTDLADDLAMTLAAARHPVRRLDAAELRDQLAELSTPPSGGAAGAPLPARTYLVVFGVDAAAGVLAAADPQTFRSGHDDLRAVLRQGPAHGVHLLGWWRGLRRLGEDLGGSQHRDDLACLVALNVPGPDLGLYLGVHDLAYTPRDGRALLVDRHDQRTALMVPFVGDGDDR</sequence>
<proteinExistence type="predicted"/>
<dbReference type="Proteomes" id="UP000199385">
    <property type="component" value="Chromosome I"/>
</dbReference>
<dbReference type="GO" id="GO:0005524">
    <property type="term" value="F:ATP binding"/>
    <property type="evidence" value="ECO:0007669"/>
    <property type="project" value="UniProtKB-UniRule"/>
</dbReference>
<name>A0A1A8ZKV9_9ACTN</name>
<keyword evidence="6" id="KW-1185">Reference proteome</keyword>
<accession>A0A1A8ZKV9</accession>
<dbReference type="Gene3D" id="3.40.50.300">
    <property type="entry name" value="P-loop containing nucleotide triphosphate hydrolases"/>
    <property type="match status" value="2"/>
</dbReference>
<dbReference type="OrthoDB" id="3217500at2"/>
<dbReference type="PANTHER" id="PTHR22683:SF41">
    <property type="entry name" value="DNA TRANSLOCASE FTSK"/>
    <property type="match status" value="1"/>
</dbReference>
<dbReference type="RefSeq" id="WP_091663593.1">
    <property type="nucleotide sequence ID" value="NZ_LT594323.1"/>
</dbReference>
<dbReference type="CDD" id="cd01127">
    <property type="entry name" value="TrwB_TraG_TraD_VirD4"/>
    <property type="match status" value="1"/>
</dbReference>
<dbReference type="PATRIC" id="fig|261654.4.peg.2760"/>
<dbReference type="AlphaFoldDB" id="A0A1A8ZKV9"/>
<dbReference type="InterPro" id="IPR050206">
    <property type="entry name" value="FtsK/SpoIIIE/SftA"/>
</dbReference>
<dbReference type="InterPro" id="IPR002543">
    <property type="entry name" value="FtsK_dom"/>
</dbReference>
<dbReference type="GO" id="GO:0003677">
    <property type="term" value="F:DNA binding"/>
    <property type="evidence" value="ECO:0007669"/>
    <property type="project" value="InterPro"/>
</dbReference>
<protein>
    <submittedName>
        <fullName evidence="5">FtsK/SpoIIIE family protein</fullName>
    </submittedName>
</protein>
<evidence type="ECO:0000256" key="2">
    <source>
        <dbReference type="ARBA" id="ARBA00022840"/>
    </source>
</evidence>
<evidence type="ECO:0000256" key="3">
    <source>
        <dbReference type="PROSITE-ProRule" id="PRU00289"/>
    </source>
</evidence>
<feature type="domain" description="FtsK" evidence="4">
    <location>
        <begin position="322"/>
        <end position="523"/>
    </location>
</feature>
<dbReference type="STRING" id="261654.GA0070611_2715"/>
<dbReference type="EMBL" id="LT594323">
    <property type="protein sequence ID" value="SBT44523.1"/>
    <property type="molecule type" value="Genomic_DNA"/>
</dbReference>
<evidence type="ECO:0000259" key="4">
    <source>
        <dbReference type="PROSITE" id="PS50901"/>
    </source>
</evidence>
<dbReference type="PANTHER" id="PTHR22683">
    <property type="entry name" value="SPORULATION PROTEIN RELATED"/>
    <property type="match status" value="1"/>
</dbReference>
<gene>
    <name evidence="5" type="ORF">GA0070611_2715</name>
</gene>
<organism evidence="5 6">
    <name type="scientific">Micromonospora auratinigra</name>
    <dbReference type="NCBI Taxonomy" id="261654"/>
    <lineage>
        <taxon>Bacteria</taxon>
        <taxon>Bacillati</taxon>
        <taxon>Actinomycetota</taxon>
        <taxon>Actinomycetes</taxon>
        <taxon>Micromonosporales</taxon>
        <taxon>Micromonosporaceae</taxon>
        <taxon>Micromonospora</taxon>
    </lineage>
</organism>